<gene>
    <name evidence="7" type="ORF">PAXINDRAFT_169956</name>
</gene>
<reference evidence="7 8" key="1">
    <citation type="submission" date="2014-06" db="EMBL/GenBank/DDBJ databases">
        <authorList>
            <consortium name="DOE Joint Genome Institute"/>
            <person name="Kuo A."/>
            <person name="Kohler A."/>
            <person name="Nagy L.G."/>
            <person name="Floudas D."/>
            <person name="Copeland A."/>
            <person name="Barry K.W."/>
            <person name="Cichocki N."/>
            <person name="Veneault-Fourrey C."/>
            <person name="LaButti K."/>
            <person name="Lindquist E.A."/>
            <person name="Lipzen A."/>
            <person name="Lundell T."/>
            <person name="Morin E."/>
            <person name="Murat C."/>
            <person name="Sun H."/>
            <person name="Tunlid A."/>
            <person name="Henrissat B."/>
            <person name="Grigoriev I.V."/>
            <person name="Hibbett D.S."/>
            <person name="Martin F."/>
            <person name="Nordberg H.P."/>
            <person name="Cantor M.N."/>
            <person name="Hua S.X."/>
        </authorList>
    </citation>
    <scope>NUCLEOTIDE SEQUENCE [LARGE SCALE GENOMIC DNA]</scope>
    <source>
        <strain evidence="7 8">ATCC 200175</strain>
    </source>
</reference>
<dbReference type="OrthoDB" id="269227at2759"/>
<dbReference type="Gene3D" id="3.30.560.10">
    <property type="entry name" value="Glucose Oxidase, domain 3"/>
    <property type="match status" value="1"/>
</dbReference>
<dbReference type="Gene3D" id="3.50.50.60">
    <property type="entry name" value="FAD/NAD(P)-binding domain"/>
    <property type="match status" value="1"/>
</dbReference>
<organism evidence="7 8">
    <name type="scientific">Paxillus involutus ATCC 200175</name>
    <dbReference type="NCBI Taxonomy" id="664439"/>
    <lineage>
        <taxon>Eukaryota</taxon>
        <taxon>Fungi</taxon>
        <taxon>Dikarya</taxon>
        <taxon>Basidiomycota</taxon>
        <taxon>Agaricomycotina</taxon>
        <taxon>Agaricomycetes</taxon>
        <taxon>Agaricomycetidae</taxon>
        <taxon>Boletales</taxon>
        <taxon>Paxilineae</taxon>
        <taxon>Paxillaceae</taxon>
        <taxon>Paxillus</taxon>
    </lineage>
</organism>
<dbReference type="GO" id="GO:0016614">
    <property type="term" value="F:oxidoreductase activity, acting on CH-OH group of donors"/>
    <property type="evidence" value="ECO:0007669"/>
    <property type="project" value="InterPro"/>
</dbReference>
<accession>A0A0C9TUR2</accession>
<dbReference type="PIRSF" id="PIRSF000137">
    <property type="entry name" value="Alcohol_oxidase"/>
    <property type="match status" value="1"/>
</dbReference>
<dbReference type="GO" id="GO:0050660">
    <property type="term" value="F:flavin adenine dinucleotide binding"/>
    <property type="evidence" value="ECO:0007669"/>
    <property type="project" value="InterPro"/>
</dbReference>
<protein>
    <submittedName>
        <fullName evidence="7">GMC oxidoreductase</fullName>
    </submittedName>
</protein>
<dbReference type="HOGENOM" id="CLU_002865_7_2_1"/>
<comment type="similarity">
    <text evidence="2">Belongs to the GMC oxidoreductase family.</text>
</comment>
<feature type="active site" description="Proton acceptor" evidence="5">
    <location>
        <position position="569"/>
    </location>
</feature>
<evidence type="ECO:0000313" key="7">
    <source>
        <dbReference type="EMBL" id="KIJ13983.1"/>
    </source>
</evidence>
<dbReference type="InterPro" id="IPR036188">
    <property type="entry name" value="FAD/NAD-bd_sf"/>
</dbReference>
<feature type="domain" description="Glucose-methanol-choline oxidoreductase N-terminal" evidence="6">
    <location>
        <begin position="282"/>
        <end position="296"/>
    </location>
</feature>
<feature type="active site" description="Proton donor" evidence="5">
    <location>
        <position position="526"/>
    </location>
</feature>
<comment type="cofactor">
    <cofactor evidence="1">
        <name>FAD</name>
        <dbReference type="ChEBI" id="CHEBI:57692"/>
    </cofactor>
</comment>
<reference evidence="8" key="2">
    <citation type="submission" date="2015-01" db="EMBL/GenBank/DDBJ databases">
        <title>Evolutionary Origins and Diversification of the Mycorrhizal Mutualists.</title>
        <authorList>
            <consortium name="DOE Joint Genome Institute"/>
            <consortium name="Mycorrhizal Genomics Consortium"/>
            <person name="Kohler A."/>
            <person name="Kuo A."/>
            <person name="Nagy L.G."/>
            <person name="Floudas D."/>
            <person name="Copeland A."/>
            <person name="Barry K.W."/>
            <person name="Cichocki N."/>
            <person name="Veneault-Fourrey C."/>
            <person name="LaButti K."/>
            <person name="Lindquist E.A."/>
            <person name="Lipzen A."/>
            <person name="Lundell T."/>
            <person name="Morin E."/>
            <person name="Murat C."/>
            <person name="Riley R."/>
            <person name="Ohm R."/>
            <person name="Sun H."/>
            <person name="Tunlid A."/>
            <person name="Henrissat B."/>
            <person name="Grigoriev I.V."/>
            <person name="Hibbett D.S."/>
            <person name="Martin F."/>
        </authorList>
    </citation>
    <scope>NUCLEOTIDE SEQUENCE [LARGE SCALE GENOMIC DNA]</scope>
    <source>
        <strain evidence="8">ATCC 200175</strain>
    </source>
</reference>
<dbReference type="AlphaFoldDB" id="A0A0C9TUR2"/>
<evidence type="ECO:0000256" key="4">
    <source>
        <dbReference type="ARBA" id="ARBA00022827"/>
    </source>
</evidence>
<dbReference type="SUPFAM" id="SSF54373">
    <property type="entry name" value="FAD-linked reductases, C-terminal domain"/>
    <property type="match status" value="1"/>
</dbReference>
<keyword evidence="4" id="KW-0274">FAD</keyword>
<evidence type="ECO:0000256" key="1">
    <source>
        <dbReference type="ARBA" id="ARBA00001974"/>
    </source>
</evidence>
<dbReference type="EMBL" id="KN819346">
    <property type="protein sequence ID" value="KIJ13983.1"/>
    <property type="molecule type" value="Genomic_DNA"/>
</dbReference>
<keyword evidence="3" id="KW-0285">Flavoprotein</keyword>
<dbReference type="PANTHER" id="PTHR11552">
    <property type="entry name" value="GLUCOSE-METHANOL-CHOLINE GMC OXIDOREDUCTASE"/>
    <property type="match status" value="1"/>
</dbReference>
<dbReference type="Proteomes" id="UP000053647">
    <property type="component" value="Unassembled WGS sequence"/>
</dbReference>
<proteinExistence type="inferred from homology"/>
<dbReference type="PROSITE" id="PS00624">
    <property type="entry name" value="GMC_OXRED_2"/>
    <property type="match status" value="1"/>
</dbReference>
<keyword evidence="8" id="KW-1185">Reference proteome</keyword>
<name>A0A0C9TUR2_PAXIN</name>
<dbReference type="InterPro" id="IPR012132">
    <property type="entry name" value="GMC_OxRdtase"/>
</dbReference>
<dbReference type="InterPro" id="IPR000172">
    <property type="entry name" value="GMC_OxRdtase_N"/>
</dbReference>
<dbReference type="Pfam" id="PF00732">
    <property type="entry name" value="GMC_oxred_N"/>
    <property type="match status" value="1"/>
</dbReference>
<evidence type="ECO:0000256" key="2">
    <source>
        <dbReference type="ARBA" id="ARBA00010790"/>
    </source>
</evidence>
<sequence>MGASFSQPAYVFDPSDLADNLYDYIIVGGGAAGCVLASRLSEDPNVSVLLVEAGGSHEKETSSRIPVAYAQLLKSKRDWCYVTEPQSALNGRQIDYARGKMLGGSASINALAYHHCSPSDFDEWESKGAKGWGYQSLAPYLRKSEKFTPNTSFPVDMQHRGTTGVWHTTYTYMHDICNKWIEAAEAVGIPHVPDLNTPRESLGVTKFVTFVDQKGQRSSPATAFLSKDVLKRKNLTVVINTLTTRILFSSDGHRATGVELASDPTSPRYQVGANREIILAAGAINSPHLLMLSGIGNKEELEKLDIPVVKHLPQVGRNLLDHPMVPVIFRAKNGYTFDYMQDPIKAIPVMLRWFLTGGGPAASSGAEAVAFVRSDDKTLFGSMADEADSTGLIDNTSGPDAPDLELAVAPVSLRPLPNQQSGITIIPTLVRPVSTGHLSLVSSSPFDKPSIDPAFLTNPADMYMMKRGVRLAIRTARGLVLKPMLDLKSDSDDTKDTYWPGDADPETISNTDLEEWIRNNCATINHCAGTARIGTSEEDSVIDFNLKVWGISNLRVVDASVFPTMVSGHPTAPIVAIAERMSDLILKDTK</sequence>
<evidence type="ECO:0000256" key="3">
    <source>
        <dbReference type="ARBA" id="ARBA00022630"/>
    </source>
</evidence>
<evidence type="ECO:0000313" key="8">
    <source>
        <dbReference type="Proteomes" id="UP000053647"/>
    </source>
</evidence>
<dbReference type="Pfam" id="PF05199">
    <property type="entry name" value="GMC_oxred_C"/>
    <property type="match status" value="1"/>
</dbReference>
<dbReference type="PANTHER" id="PTHR11552:SF147">
    <property type="entry name" value="CHOLINE DEHYDROGENASE, MITOCHONDRIAL"/>
    <property type="match status" value="1"/>
</dbReference>
<evidence type="ECO:0000259" key="6">
    <source>
        <dbReference type="PROSITE" id="PS00624"/>
    </source>
</evidence>
<dbReference type="InterPro" id="IPR007867">
    <property type="entry name" value="GMC_OxRtase_C"/>
</dbReference>
<dbReference type="SUPFAM" id="SSF51905">
    <property type="entry name" value="FAD/NAD(P)-binding domain"/>
    <property type="match status" value="1"/>
</dbReference>
<evidence type="ECO:0000256" key="5">
    <source>
        <dbReference type="PIRSR" id="PIRSR000137-1"/>
    </source>
</evidence>